<dbReference type="EMBL" id="AMQM01000177">
    <property type="status" value="NOT_ANNOTATED_CDS"/>
    <property type="molecule type" value="Genomic_DNA"/>
</dbReference>
<dbReference type="HOGENOM" id="CLU_604509_0_0_1"/>
<dbReference type="Pfam" id="PF03630">
    <property type="entry name" value="Fumble"/>
    <property type="match status" value="1"/>
</dbReference>
<reference evidence="4 6" key="2">
    <citation type="journal article" date="2013" name="Nature">
        <title>Insights into bilaterian evolution from three spiralian genomes.</title>
        <authorList>
            <person name="Simakov O."/>
            <person name="Marletaz F."/>
            <person name="Cho S.J."/>
            <person name="Edsinger-Gonzales E."/>
            <person name="Havlak P."/>
            <person name="Hellsten U."/>
            <person name="Kuo D.H."/>
            <person name="Larsson T."/>
            <person name="Lv J."/>
            <person name="Arendt D."/>
            <person name="Savage R."/>
            <person name="Osoegawa K."/>
            <person name="de Jong P."/>
            <person name="Grimwood J."/>
            <person name="Chapman J.A."/>
            <person name="Shapiro H."/>
            <person name="Aerts A."/>
            <person name="Otillar R.P."/>
            <person name="Terry A.Y."/>
            <person name="Boore J.L."/>
            <person name="Grigoriev I.V."/>
            <person name="Lindberg D.R."/>
            <person name="Seaver E.C."/>
            <person name="Weisblat D.A."/>
            <person name="Putnam N.H."/>
            <person name="Rokhsar D.S."/>
        </authorList>
    </citation>
    <scope>NUCLEOTIDE SEQUENCE</scope>
</reference>
<dbReference type="STRING" id="6412.T1ENI4"/>
<evidence type="ECO:0000313" key="4">
    <source>
        <dbReference type="EMBL" id="ESO12492.1"/>
    </source>
</evidence>
<keyword evidence="2" id="KW-0067">ATP-binding</keyword>
<dbReference type="CTD" id="20198134"/>
<dbReference type="GO" id="GO:0015937">
    <property type="term" value="P:coenzyme A biosynthetic process"/>
    <property type="evidence" value="ECO:0000318"/>
    <property type="project" value="GO_Central"/>
</dbReference>
<evidence type="ECO:0000256" key="3">
    <source>
        <dbReference type="ARBA" id="ARBA00022993"/>
    </source>
</evidence>
<dbReference type="GO" id="GO:0005634">
    <property type="term" value="C:nucleus"/>
    <property type="evidence" value="ECO:0000318"/>
    <property type="project" value="GO_Central"/>
</dbReference>
<dbReference type="eggNOG" id="KOG2201">
    <property type="taxonomic scope" value="Eukaryota"/>
</dbReference>
<dbReference type="GO" id="GO:0016791">
    <property type="term" value="F:phosphatase activity"/>
    <property type="evidence" value="ECO:0000318"/>
    <property type="project" value="GO_Central"/>
</dbReference>
<dbReference type="PANTHER" id="PTHR12280">
    <property type="entry name" value="PANTOTHENATE KINASE"/>
    <property type="match status" value="1"/>
</dbReference>
<dbReference type="PANTHER" id="PTHR12280:SF20">
    <property type="entry name" value="4'-PHOSPHOPANTETHEINE PHOSPHATASE"/>
    <property type="match status" value="1"/>
</dbReference>
<dbReference type="InterPro" id="IPR004567">
    <property type="entry name" value="Type_II_PanK"/>
</dbReference>
<keyword evidence="1" id="KW-0547">Nucleotide-binding</keyword>
<dbReference type="Proteomes" id="UP000015101">
    <property type="component" value="Unassembled WGS sequence"/>
</dbReference>
<dbReference type="InterPro" id="IPR043129">
    <property type="entry name" value="ATPase_NBD"/>
</dbReference>
<dbReference type="EnsemblMetazoa" id="HelroT159038">
    <property type="protein sequence ID" value="HelroP159038"/>
    <property type="gene ID" value="HelroG159038"/>
</dbReference>
<dbReference type="InParanoid" id="T1ENI4"/>
<dbReference type="GO" id="GO:0005524">
    <property type="term" value="F:ATP binding"/>
    <property type="evidence" value="ECO:0007669"/>
    <property type="project" value="UniProtKB-KW"/>
</dbReference>
<evidence type="ECO:0000256" key="1">
    <source>
        <dbReference type="ARBA" id="ARBA00022741"/>
    </source>
</evidence>
<protein>
    <submittedName>
        <fullName evidence="4 5">Uncharacterized protein</fullName>
    </submittedName>
</protein>
<dbReference type="Gene3D" id="3.30.420.40">
    <property type="match status" value="1"/>
</dbReference>
<dbReference type="RefSeq" id="XP_009009212.1">
    <property type="nucleotide sequence ID" value="XM_009010964.1"/>
</dbReference>
<evidence type="ECO:0000313" key="6">
    <source>
        <dbReference type="Proteomes" id="UP000015101"/>
    </source>
</evidence>
<dbReference type="GeneID" id="20198134"/>
<evidence type="ECO:0000256" key="2">
    <source>
        <dbReference type="ARBA" id="ARBA00022840"/>
    </source>
</evidence>
<proteinExistence type="predicted"/>
<dbReference type="EMBL" id="KB095811">
    <property type="protein sequence ID" value="ESO12492.1"/>
    <property type="molecule type" value="Genomic_DNA"/>
</dbReference>
<organism evidence="5 6">
    <name type="scientific">Helobdella robusta</name>
    <name type="common">Californian leech</name>
    <dbReference type="NCBI Taxonomy" id="6412"/>
    <lineage>
        <taxon>Eukaryota</taxon>
        <taxon>Metazoa</taxon>
        <taxon>Spiralia</taxon>
        <taxon>Lophotrochozoa</taxon>
        <taxon>Annelida</taxon>
        <taxon>Clitellata</taxon>
        <taxon>Hirudinea</taxon>
        <taxon>Rhynchobdellida</taxon>
        <taxon>Glossiphoniidae</taxon>
        <taxon>Helobdella</taxon>
    </lineage>
</organism>
<keyword evidence="6" id="KW-1185">Reference proteome</keyword>
<keyword evidence="3" id="KW-0173">Coenzyme A biosynthesis</keyword>
<gene>
    <name evidence="5" type="primary">20198134</name>
    <name evidence="4" type="ORF">HELRODRAFT_159038</name>
</gene>
<reference evidence="6" key="1">
    <citation type="submission" date="2012-12" db="EMBL/GenBank/DDBJ databases">
        <authorList>
            <person name="Hellsten U."/>
            <person name="Grimwood J."/>
            <person name="Chapman J.A."/>
            <person name="Shapiro H."/>
            <person name="Aerts A."/>
            <person name="Otillar R.P."/>
            <person name="Terry A.Y."/>
            <person name="Boore J.L."/>
            <person name="Simakov O."/>
            <person name="Marletaz F."/>
            <person name="Cho S.-J."/>
            <person name="Edsinger-Gonzales E."/>
            <person name="Havlak P."/>
            <person name="Kuo D.-H."/>
            <person name="Larsson T."/>
            <person name="Lv J."/>
            <person name="Arendt D."/>
            <person name="Savage R."/>
            <person name="Osoegawa K."/>
            <person name="de Jong P."/>
            <person name="Lindberg D.R."/>
            <person name="Seaver E.C."/>
            <person name="Weisblat D.A."/>
            <person name="Putnam N.H."/>
            <person name="Grigoriev I.V."/>
            <person name="Rokhsar D.S."/>
        </authorList>
    </citation>
    <scope>NUCLEOTIDE SEQUENCE</scope>
</reference>
<sequence length="488" mass="54594">MTSLSAAESSPSTSLCYADDDEVILEVPHEFMDFPLGFVVDSGGSLSKVIYRSKKDYKHGKIIKPSDHGLLRLKYFKMININQITDFLKENCDVNLTGNGCGTDGDDFTCYMTGVTTQHFKAELEKNFGVKIKLYSEMMAVQNFVKVASLLKIGCYDYDFEAFSNAANRLRILAQAMVKLKTFTEDSTFDDYKADDYMADRADKDLEKINISEKNSQSNSTFDSPLYELLSCSDEKKWADKYMKPVSDQLIAPSTFTMFGSASGTMLVNKDYQLKVVDLSTVAGKTLFGLMEELVGETDFDKFMDMAARGDLTKVTTCMSDLKNYGNAEEDLYGLLPDEYPAYELGKLTSANAKGKGSYTKEDLAAGILNFQANILSKFALHNTLIQQVDVAYFCGSVMKYELIRKMVTKHFLGDAFWIGLEKGNLLKPLFVRHPGFSVALGVCSAPPRKSTKPGIPKYFGTQFDTEIYNFSFPSYKTQLETLLNIDL</sequence>
<dbReference type="AlphaFoldDB" id="T1ENI4"/>
<accession>T1ENI4</accession>
<dbReference type="OMA" id="KMININQ"/>
<dbReference type="FunFam" id="3.30.420.40:FF:000428">
    <property type="entry name" value="Uncharacterized protein"/>
    <property type="match status" value="1"/>
</dbReference>
<name>T1ENI4_HELRO</name>
<dbReference type="SUPFAM" id="SSF53067">
    <property type="entry name" value="Actin-like ATPase domain"/>
    <property type="match status" value="1"/>
</dbReference>
<dbReference type="KEGG" id="hro:HELRODRAFT_159038"/>
<dbReference type="GO" id="GO:0005829">
    <property type="term" value="C:cytosol"/>
    <property type="evidence" value="ECO:0000318"/>
    <property type="project" value="GO_Central"/>
</dbReference>
<evidence type="ECO:0000313" key="5">
    <source>
        <dbReference type="EnsemblMetazoa" id="HelroP159038"/>
    </source>
</evidence>
<reference evidence="5" key="3">
    <citation type="submission" date="2015-06" db="UniProtKB">
        <authorList>
            <consortium name="EnsemblMetazoa"/>
        </authorList>
    </citation>
    <scope>IDENTIFICATION</scope>
</reference>
<dbReference type="OrthoDB" id="6287391at2759"/>